<keyword evidence="5 7" id="KW-1133">Transmembrane helix</keyword>
<evidence type="ECO:0000256" key="3">
    <source>
        <dbReference type="ARBA" id="ARBA00022692"/>
    </source>
</evidence>
<reference evidence="9 10" key="1">
    <citation type="submission" date="2018-11" db="EMBL/GenBank/DDBJ databases">
        <authorList>
            <person name="Grassa J C."/>
        </authorList>
    </citation>
    <scope>NUCLEOTIDE SEQUENCE [LARGE SCALE GENOMIC DNA]</scope>
</reference>
<feature type="transmembrane region" description="Helical" evidence="7">
    <location>
        <begin position="54"/>
        <end position="75"/>
    </location>
</feature>
<accession>A0A803RC43</accession>
<keyword evidence="2" id="KW-0813">Transport</keyword>
<comment type="subcellular location">
    <subcellularLocation>
        <location evidence="1">Membrane</location>
        <topology evidence="1">Multi-pass membrane protein</topology>
    </subcellularLocation>
</comment>
<dbReference type="PANTHER" id="PTHR22950:SF289">
    <property type="entry name" value="AMINO ACID TRANSPORTER AVT6C-LIKE"/>
    <property type="match status" value="1"/>
</dbReference>
<keyword evidence="10" id="KW-1185">Reference proteome</keyword>
<dbReference type="GO" id="GO:0015179">
    <property type="term" value="F:L-amino acid transmembrane transporter activity"/>
    <property type="evidence" value="ECO:0007669"/>
    <property type="project" value="TreeGrafter"/>
</dbReference>
<dbReference type="EnsemblPlants" id="novel_model_821_5bd9a17a.4.5bd9b134">
    <property type="protein sequence ID" value="cds.novel_model_821_5bd9a17a.4.5bd9b134"/>
    <property type="gene ID" value="novel_gene_460_5bd9a17a"/>
</dbReference>
<organism evidence="9 10">
    <name type="scientific">Cannabis sativa</name>
    <name type="common">Hemp</name>
    <name type="synonym">Marijuana</name>
    <dbReference type="NCBI Taxonomy" id="3483"/>
    <lineage>
        <taxon>Eukaryota</taxon>
        <taxon>Viridiplantae</taxon>
        <taxon>Streptophyta</taxon>
        <taxon>Embryophyta</taxon>
        <taxon>Tracheophyta</taxon>
        <taxon>Spermatophyta</taxon>
        <taxon>Magnoliopsida</taxon>
        <taxon>eudicotyledons</taxon>
        <taxon>Gunneridae</taxon>
        <taxon>Pentapetalae</taxon>
        <taxon>rosids</taxon>
        <taxon>fabids</taxon>
        <taxon>Rosales</taxon>
        <taxon>Cannabaceae</taxon>
        <taxon>Cannabis</taxon>
    </lineage>
</organism>
<evidence type="ECO:0000256" key="7">
    <source>
        <dbReference type="SAM" id="Phobius"/>
    </source>
</evidence>
<dbReference type="GO" id="GO:0031090">
    <property type="term" value="C:organelle membrane"/>
    <property type="evidence" value="ECO:0007669"/>
    <property type="project" value="UniProtKB-ARBA"/>
</dbReference>
<dbReference type="Proteomes" id="UP000596661">
    <property type="component" value="Chromosome 2"/>
</dbReference>
<reference evidence="9" key="2">
    <citation type="submission" date="2021-03" db="UniProtKB">
        <authorList>
            <consortium name="EnsemblPlants"/>
        </authorList>
    </citation>
    <scope>IDENTIFICATION</scope>
</reference>
<keyword evidence="6 7" id="KW-0472">Membrane</keyword>
<dbReference type="InterPro" id="IPR013057">
    <property type="entry name" value="AA_transpt_TM"/>
</dbReference>
<evidence type="ECO:0000259" key="8">
    <source>
        <dbReference type="Pfam" id="PF01490"/>
    </source>
</evidence>
<name>A0A803RC44_CANSA</name>
<feature type="transmembrane region" description="Helical" evidence="7">
    <location>
        <begin position="108"/>
        <end position="128"/>
    </location>
</feature>
<keyword evidence="4" id="KW-0029">Amino-acid transport</keyword>
<feature type="domain" description="Amino acid transporter transmembrane" evidence="8">
    <location>
        <begin position="31"/>
        <end position="131"/>
    </location>
</feature>
<dbReference type="Pfam" id="PF01490">
    <property type="entry name" value="Aa_trans"/>
    <property type="match status" value="1"/>
</dbReference>
<gene>
    <name evidence="9" type="primary">LOC115708134</name>
</gene>
<evidence type="ECO:0000256" key="5">
    <source>
        <dbReference type="ARBA" id="ARBA00022989"/>
    </source>
</evidence>
<evidence type="ECO:0000256" key="6">
    <source>
        <dbReference type="ARBA" id="ARBA00023136"/>
    </source>
</evidence>
<dbReference type="Gramene" id="novel_model_821_5bd9a17a.4.5bd9b134">
    <property type="protein sequence ID" value="cds.novel_model_821_5bd9a17a.4.5bd9b134"/>
    <property type="gene ID" value="novel_gene_460_5bd9a17a"/>
</dbReference>
<dbReference type="EMBL" id="UZAU01000154">
    <property type="status" value="NOT_ANNOTATED_CDS"/>
    <property type="molecule type" value="Genomic_DNA"/>
</dbReference>
<dbReference type="PANTHER" id="PTHR22950">
    <property type="entry name" value="AMINO ACID TRANSPORTER"/>
    <property type="match status" value="1"/>
</dbReference>
<sequence length="133" mass="13652">MTLEGKQSEGAGGSLAAPLLEDQNPISEGGASFSGAVFNISTTMIGAGIMSIPATIKVLGIVPGLVVILLVALSVDITAEFMLRYTSSGNSQTYAGLLAESFGRLGSVSVQICVILTNLGCLIIYLIIIGKFL</sequence>
<accession>A0A803RC44</accession>
<evidence type="ECO:0000256" key="2">
    <source>
        <dbReference type="ARBA" id="ARBA00022448"/>
    </source>
</evidence>
<evidence type="ECO:0000313" key="10">
    <source>
        <dbReference type="Proteomes" id="UP000596661"/>
    </source>
</evidence>
<protein>
    <recommendedName>
        <fullName evidence="8">Amino acid transporter transmembrane domain-containing protein</fullName>
    </recommendedName>
</protein>
<evidence type="ECO:0000256" key="4">
    <source>
        <dbReference type="ARBA" id="ARBA00022970"/>
    </source>
</evidence>
<dbReference type="AlphaFoldDB" id="A0A803RC44"/>
<keyword evidence="3 7" id="KW-0812">Transmembrane</keyword>
<evidence type="ECO:0000256" key="1">
    <source>
        <dbReference type="ARBA" id="ARBA00004141"/>
    </source>
</evidence>
<proteinExistence type="predicted"/>
<dbReference type="Gramene" id="novel_model_822_5bd9a17a.5.5bd9b134">
    <property type="protein sequence ID" value="cds.novel_model_822_5bd9a17a.5.5bd9b134"/>
    <property type="gene ID" value="novel_gene_460_5bd9a17a"/>
</dbReference>
<dbReference type="EnsemblPlants" id="novel_model_822_5bd9a17a.5.5bd9b134">
    <property type="protein sequence ID" value="cds.novel_model_822_5bd9a17a.5.5bd9b134"/>
    <property type="gene ID" value="novel_gene_460_5bd9a17a"/>
</dbReference>
<evidence type="ECO:0000313" key="9">
    <source>
        <dbReference type="EnsemblPlants" id="cds.novel_model_822_5bd9a17a.5.5bd9b134"/>
    </source>
</evidence>